<feature type="domain" description="F-box" evidence="1">
    <location>
        <begin position="9"/>
        <end position="56"/>
    </location>
</feature>
<accession>A0A815J4F0</accession>
<dbReference type="EMBL" id="CAJNOR010003083">
    <property type="protein sequence ID" value="CAF1375494.1"/>
    <property type="molecule type" value="Genomic_DNA"/>
</dbReference>
<dbReference type="Proteomes" id="UP000663828">
    <property type="component" value="Unassembled WGS sequence"/>
</dbReference>
<comment type="caution">
    <text evidence="2">The sequence shown here is derived from an EMBL/GenBank/DDBJ whole genome shotgun (WGS) entry which is preliminary data.</text>
</comment>
<sequence>MEEKMNHPYINFIDLPVEILYIILNKLDNVDVLYSLFGINNKRLDFIIQDHIFSNTLNLTKIVNNAPIFDRFRNFIIPEIRSNVKCLIVDSSSIEQIHYPNVNHLKFTNFQRDNSLQHFQDESPVGCILKNQITKLELTNIDRESTKTSWERYTQTVYAHILNYSKKLEHLGVFRKTVYGNPPLSVHNLSANTFSSCTLTYLSIYVSTFTDCLCLLDGRLKQLNTFIVQTYSMDTDTSAVHNWDDLPKIKCFSFISHDIIEEFDDKVISLLRRMLNLTKLTLYLRIKSQNQFLNPTCIITEYSMYMKHLHSFDYYISIENCRDNYIHTEQKCLNLSREVSNIVNFAPKKVTYHLFTVPVQFKTLQYIGNTFPNIIFQNVIELYVDDIIPFEHEFFLRIAKSFPLLQRLMLANYTSPLHASKQSPQEIDSNTIARFPNLSSLCIINVGTRYIEQFLNENRTNLPCLTILRVLYEDLRAVTEDFTRDATRYNCANIRELKTYSNIVGSKDFHMYFPLLNS</sequence>
<reference evidence="2" key="1">
    <citation type="submission" date="2021-02" db="EMBL/GenBank/DDBJ databases">
        <authorList>
            <person name="Nowell W R."/>
        </authorList>
    </citation>
    <scope>NUCLEOTIDE SEQUENCE</scope>
</reference>
<evidence type="ECO:0000259" key="1">
    <source>
        <dbReference type="PROSITE" id="PS50181"/>
    </source>
</evidence>
<evidence type="ECO:0000313" key="2">
    <source>
        <dbReference type="EMBL" id="CAF1375494.1"/>
    </source>
</evidence>
<evidence type="ECO:0000313" key="3">
    <source>
        <dbReference type="Proteomes" id="UP000663828"/>
    </source>
</evidence>
<organism evidence="2 3">
    <name type="scientific">Adineta ricciae</name>
    <name type="common">Rotifer</name>
    <dbReference type="NCBI Taxonomy" id="249248"/>
    <lineage>
        <taxon>Eukaryota</taxon>
        <taxon>Metazoa</taxon>
        <taxon>Spiralia</taxon>
        <taxon>Gnathifera</taxon>
        <taxon>Rotifera</taxon>
        <taxon>Eurotatoria</taxon>
        <taxon>Bdelloidea</taxon>
        <taxon>Adinetida</taxon>
        <taxon>Adinetidae</taxon>
        <taxon>Adineta</taxon>
    </lineage>
</organism>
<proteinExistence type="predicted"/>
<name>A0A815J4F0_ADIRI</name>
<dbReference type="InterPro" id="IPR001810">
    <property type="entry name" value="F-box_dom"/>
</dbReference>
<gene>
    <name evidence="2" type="ORF">XAT740_LOCUS32778</name>
</gene>
<keyword evidence="3" id="KW-1185">Reference proteome</keyword>
<dbReference type="PROSITE" id="PS50181">
    <property type="entry name" value="FBOX"/>
    <property type="match status" value="1"/>
</dbReference>
<protein>
    <recommendedName>
        <fullName evidence="1">F-box domain-containing protein</fullName>
    </recommendedName>
</protein>
<dbReference type="AlphaFoldDB" id="A0A815J4F0"/>